<feature type="region of interest" description="Disordered" evidence="1">
    <location>
        <begin position="1334"/>
        <end position="1460"/>
    </location>
</feature>
<dbReference type="EMBL" id="JAAOIC020000044">
    <property type="protein sequence ID" value="KAG8037981.1"/>
    <property type="molecule type" value="Genomic_DNA"/>
</dbReference>
<protein>
    <submittedName>
        <fullName evidence="3">Uncharacterized protein</fullName>
    </submittedName>
</protein>
<accession>A0A8J5UYS6</accession>
<feature type="compositionally biased region" description="Basic and acidic residues" evidence="1">
    <location>
        <begin position="234"/>
        <end position="275"/>
    </location>
</feature>
<organism evidence="3 4">
    <name type="scientific">Cotesia typhae</name>
    <dbReference type="NCBI Taxonomy" id="2053667"/>
    <lineage>
        <taxon>Eukaryota</taxon>
        <taxon>Metazoa</taxon>
        <taxon>Ecdysozoa</taxon>
        <taxon>Arthropoda</taxon>
        <taxon>Hexapoda</taxon>
        <taxon>Insecta</taxon>
        <taxon>Pterygota</taxon>
        <taxon>Neoptera</taxon>
        <taxon>Endopterygota</taxon>
        <taxon>Hymenoptera</taxon>
        <taxon>Apocrita</taxon>
        <taxon>Ichneumonoidea</taxon>
        <taxon>Braconidae</taxon>
        <taxon>Microgastrinae</taxon>
        <taxon>Cotesia</taxon>
    </lineage>
</organism>
<feature type="compositionally biased region" description="Basic and acidic residues" evidence="1">
    <location>
        <begin position="1284"/>
        <end position="1300"/>
    </location>
</feature>
<feature type="compositionally biased region" description="Low complexity" evidence="1">
    <location>
        <begin position="1446"/>
        <end position="1460"/>
    </location>
</feature>
<feature type="region of interest" description="Disordered" evidence="1">
    <location>
        <begin position="214"/>
        <end position="275"/>
    </location>
</feature>
<keyword evidence="2" id="KW-0472">Membrane</keyword>
<feature type="region of interest" description="Disordered" evidence="1">
    <location>
        <begin position="371"/>
        <end position="408"/>
    </location>
</feature>
<feature type="compositionally biased region" description="Basic and acidic residues" evidence="1">
    <location>
        <begin position="913"/>
        <end position="922"/>
    </location>
</feature>
<feature type="compositionally biased region" description="Basic and acidic residues" evidence="1">
    <location>
        <begin position="1135"/>
        <end position="1155"/>
    </location>
</feature>
<gene>
    <name evidence="3" type="ORF">G9C98_006306</name>
</gene>
<feature type="compositionally biased region" description="Acidic residues" evidence="1">
    <location>
        <begin position="491"/>
        <end position="500"/>
    </location>
</feature>
<reference evidence="3" key="2">
    <citation type="submission" date="2021-04" db="EMBL/GenBank/DDBJ databases">
        <title>Genome-wide patterns of bracovirus chromosomal integration into multiple host tissues during parasitism.</title>
        <authorList>
            <person name="Chebbi M.A.C."/>
        </authorList>
    </citation>
    <scope>NUCLEOTIDE SEQUENCE</scope>
    <source>
        <tissue evidence="3">Whole body</tissue>
    </source>
</reference>
<evidence type="ECO:0000313" key="4">
    <source>
        <dbReference type="Proteomes" id="UP000729913"/>
    </source>
</evidence>
<feature type="region of interest" description="Disordered" evidence="1">
    <location>
        <begin position="333"/>
        <end position="354"/>
    </location>
</feature>
<feature type="region of interest" description="Disordered" evidence="1">
    <location>
        <begin position="935"/>
        <end position="1004"/>
    </location>
</feature>
<evidence type="ECO:0000256" key="2">
    <source>
        <dbReference type="SAM" id="Phobius"/>
    </source>
</evidence>
<feature type="compositionally biased region" description="Basic and acidic residues" evidence="1">
    <location>
        <begin position="573"/>
        <end position="597"/>
    </location>
</feature>
<feature type="region of interest" description="Disordered" evidence="1">
    <location>
        <begin position="893"/>
        <end position="922"/>
    </location>
</feature>
<feature type="compositionally biased region" description="Basic and acidic residues" evidence="1">
    <location>
        <begin position="858"/>
        <end position="870"/>
    </location>
</feature>
<evidence type="ECO:0000256" key="1">
    <source>
        <dbReference type="SAM" id="MobiDB-lite"/>
    </source>
</evidence>
<keyword evidence="4" id="KW-1185">Reference proteome</keyword>
<feature type="region of interest" description="Disordered" evidence="1">
    <location>
        <begin position="161"/>
        <end position="181"/>
    </location>
</feature>
<feature type="compositionally biased region" description="Polar residues" evidence="1">
    <location>
        <begin position="163"/>
        <end position="181"/>
    </location>
</feature>
<feature type="region of interest" description="Disordered" evidence="1">
    <location>
        <begin position="854"/>
        <end position="880"/>
    </location>
</feature>
<feature type="compositionally biased region" description="Polar residues" evidence="1">
    <location>
        <begin position="376"/>
        <end position="395"/>
    </location>
</feature>
<feature type="compositionally biased region" description="Acidic residues" evidence="1">
    <location>
        <begin position="598"/>
        <end position="643"/>
    </location>
</feature>
<feature type="compositionally biased region" description="Polar residues" evidence="1">
    <location>
        <begin position="338"/>
        <end position="353"/>
    </location>
</feature>
<feature type="transmembrane region" description="Helical" evidence="2">
    <location>
        <begin position="1531"/>
        <end position="1551"/>
    </location>
</feature>
<proteinExistence type="predicted"/>
<feature type="region of interest" description="Disordered" evidence="1">
    <location>
        <begin position="701"/>
        <end position="755"/>
    </location>
</feature>
<name>A0A8J5UYS6_9HYME</name>
<sequence length="1570" mass="178096">MENEKGRTSRASSTSSLGREVRCGCQYFKSDSLLPERRAMMMLSRPSSRASAKTQPGMCEHEYEPVGAGMSPKTSGPAPVVRILDTDIVPVGDSDDSIDVGGSRFSPGVGLVGDVVLPLDGRIEDNAMESRELGSGDISGAEEPETAQQLQDRLEERFFSAATPATESRTDGEINTSQVDSSVMEELPLRRGARGLPQKIRTQAGKLRTRLKNINRPTFTIPMYDRRHKSSPKARSDRSKSEKSKSRSSDKSSTLERASKASSTDKRTRIERIRASLPDRPRFSLDKSRFSLPDRSKFNFSHRKFHLPERPKINLPRIPSRSSFRMLSLSGHRRTPTLAEQQRQYSNESNAGSRKNIFDFSTVPRLFDRKSKTRDYTTSSPKESRASSSGATESATLPRAKKPKSSFGSRWTQRFTDIKFADDDEEPPASIEREKPWQQTALEKPRLSLRGQESLEESEPPGWEESEEHRKTQEFYRCEFRVPSAEREEQPELEIEEGEQELEKTKQPHRYKHQEVMQKIMSRAGKIFRGDSEDSYEPPQIDPRLYGDQNIALEDSGGSKERDLYRVAFQSVDPRDYKKEHARDREKIEASLELDPREQEEEEIDEEEELEEEEEEEAEEEEEIEVEEEIEENIEQSSELEEDVSTRSDREQQASSGSSCDRRRRGVIEEIDSDEFFLRAKGISQDDMHVGRYLTSEIRDALRTSEKLPKPPQRPQRTRSITRKRESFESYDVPPTRPKRRSQESDFDPRILDNDDSFSESRHRIVYHAESAPLDLNMQEPLDDIVVVKPMRRKSRTSRSSSRVPSEPIKEFSPELLIPPTVPKRKKRHVHDKEIHFRVNGINLCNGHDTNISVDTADEAKPRSKSEPIKPSRVPSHETISITSKVDEEEYIEPAPIPLKRHSRSRTTSIIQDDDRTSREADSIPDLGYDIEEMQLDEPPGYAVIEKREKPPRPPPPRKRRKDKFATLPRSSGAPVRPIRNYSTLRPISRTPSVGSKTPLEDNVTPYVEIESDEEHKNLLSGEVMHKMASRPLPAPPRPPRARKDKAKVEAEFGGDLTEAYASTQTDPLPDDMVIEEEITQAKLVVAPSSSGSQIMVSMERIPSPAYFRGVTAISHERIPTPQEFYTRSSAVSEPDIRGSRITPERDPEPRDRVPDVPPLPQAKEDNVSYLKSKSPSVTREIIPERPESRVVGLEELEERLSAFLTNETLKIASLEVADLKVDRLSVSNLEAHKIAASEIDAVVVSATEIANANEEDHTMHPSLLEELIAIKAQLEMVSNQVQESHEKDKEPHSDYSRTDSTLKDFKLTIDSGVEADHLQLDSVNKTTEARAIFSTQGVESPPSLVSYSESKPKEPEKPKRAKDIEKIKEKEKEKEKEIEVERSGSNSPVRMCVRQTASPVRSLPPVISVTPDSPDVLHPLLESSETRPQRATISYSEIEPERPSRPSSPLTQSRPSSPQQQQFIAFTSSQITPQFFALSSPSVEEPSVLDMTNQLVRALKQAGKRAMRHFVNYMVSRVNREESEAKIREIELAICALLLIIAGLIIVCFAGPRTINHHHHWDYFNPPRM</sequence>
<comment type="caution">
    <text evidence="3">The sequence shown here is derived from an EMBL/GenBank/DDBJ whole genome shotgun (WGS) entry which is preliminary data.</text>
</comment>
<reference evidence="3" key="1">
    <citation type="submission" date="2020-03" db="EMBL/GenBank/DDBJ databases">
        <authorList>
            <person name="Chebbi M.A."/>
            <person name="Drezen J.M."/>
        </authorList>
    </citation>
    <scope>NUCLEOTIDE SEQUENCE</scope>
    <source>
        <tissue evidence="3">Whole body</tissue>
    </source>
</reference>
<feature type="compositionally biased region" description="Basic and acidic residues" evidence="1">
    <location>
        <begin position="741"/>
        <end position="755"/>
    </location>
</feature>
<feature type="region of interest" description="Disordered" evidence="1">
    <location>
        <begin position="1125"/>
        <end position="1171"/>
    </location>
</feature>
<dbReference type="OrthoDB" id="6782661at2759"/>
<dbReference type="Proteomes" id="UP000729913">
    <property type="component" value="Unassembled WGS sequence"/>
</dbReference>
<feature type="compositionally biased region" description="Polar residues" evidence="1">
    <location>
        <begin position="981"/>
        <end position="996"/>
    </location>
</feature>
<feature type="compositionally biased region" description="Acidic residues" evidence="1">
    <location>
        <begin position="454"/>
        <end position="466"/>
    </location>
</feature>
<evidence type="ECO:0000313" key="3">
    <source>
        <dbReference type="EMBL" id="KAG8037981.1"/>
    </source>
</evidence>
<feature type="region of interest" description="Disordered" evidence="1">
    <location>
        <begin position="420"/>
        <end position="666"/>
    </location>
</feature>
<keyword evidence="2" id="KW-0812">Transmembrane</keyword>
<keyword evidence="2" id="KW-1133">Transmembrane helix</keyword>
<feature type="compositionally biased region" description="Basic and acidic residues" evidence="1">
    <location>
        <begin position="1351"/>
        <end position="1383"/>
    </location>
</feature>
<feature type="compositionally biased region" description="Basic and acidic residues" evidence="1">
    <location>
        <begin position="467"/>
        <end position="490"/>
    </location>
</feature>
<feature type="region of interest" description="Disordered" evidence="1">
    <location>
        <begin position="1280"/>
        <end position="1300"/>
    </location>
</feature>